<organism evidence="4 5">
    <name type="scientific">Saccharicrinis fermentans DSM 9555 = JCM 21142</name>
    <dbReference type="NCBI Taxonomy" id="869213"/>
    <lineage>
        <taxon>Bacteria</taxon>
        <taxon>Pseudomonadati</taxon>
        <taxon>Bacteroidota</taxon>
        <taxon>Bacteroidia</taxon>
        <taxon>Marinilabiliales</taxon>
        <taxon>Marinilabiliaceae</taxon>
        <taxon>Saccharicrinis</taxon>
    </lineage>
</organism>
<dbReference type="RefSeq" id="WP_027473889.1">
    <property type="nucleotide sequence ID" value="NZ_BAMD01000030.1"/>
</dbReference>
<accession>W7Y7W9</accession>
<dbReference type="eggNOG" id="COG2755">
    <property type="taxonomic scope" value="Bacteria"/>
</dbReference>
<name>W7Y7W9_9BACT</name>
<protein>
    <submittedName>
        <fullName evidence="4">Rhamnogalacturonan acetylesterase RhgT</fullName>
    </submittedName>
</protein>
<dbReference type="PANTHER" id="PTHR43695:SF1">
    <property type="entry name" value="RHAMNOGALACTURONAN ACETYLESTERASE"/>
    <property type="match status" value="1"/>
</dbReference>
<keyword evidence="5" id="KW-1185">Reference proteome</keyword>
<dbReference type="EMBL" id="BAMD01000030">
    <property type="protein sequence ID" value="GAF03763.1"/>
    <property type="molecule type" value="Genomic_DNA"/>
</dbReference>
<dbReference type="PROSITE" id="PS51257">
    <property type="entry name" value="PROKAR_LIPOPROTEIN"/>
    <property type="match status" value="1"/>
</dbReference>
<comment type="caution">
    <text evidence="4">The sequence shown here is derived from an EMBL/GenBank/DDBJ whole genome shotgun (WGS) entry which is preliminary data.</text>
</comment>
<evidence type="ECO:0000313" key="5">
    <source>
        <dbReference type="Proteomes" id="UP000019402"/>
    </source>
</evidence>
<gene>
    <name evidence="4" type="ORF">JCM21142_62444</name>
</gene>
<dbReference type="Pfam" id="PF13472">
    <property type="entry name" value="Lipase_GDSL_2"/>
    <property type="match status" value="1"/>
</dbReference>
<proteinExistence type="inferred from homology"/>
<dbReference type="STRING" id="869213.GCA_000517085_04738"/>
<dbReference type="InterPro" id="IPR036514">
    <property type="entry name" value="SGNH_hydro_sf"/>
</dbReference>
<evidence type="ECO:0000313" key="4">
    <source>
        <dbReference type="EMBL" id="GAF03763.1"/>
    </source>
</evidence>
<evidence type="ECO:0000259" key="3">
    <source>
        <dbReference type="Pfam" id="PF13472"/>
    </source>
</evidence>
<keyword evidence="2" id="KW-0378">Hydrolase</keyword>
<dbReference type="GO" id="GO:0016788">
    <property type="term" value="F:hydrolase activity, acting on ester bonds"/>
    <property type="evidence" value="ECO:0007669"/>
    <property type="project" value="UniProtKB-ARBA"/>
</dbReference>
<dbReference type="Gene3D" id="3.40.50.1110">
    <property type="entry name" value="SGNH hydrolase"/>
    <property type="match status" value="1"/>
</dbReference>
<dbReference type="PANTHER" id="PTHR43695">
    <property type="entry name" value="PUTATIVE (AFU_ORTHOLOGUE AFUA_2G17250)-RELATED"/>
    <property type="match status" value="1"/>
</dbReference>
<comment type="similarity">
    <text evidence="1">Belongs to the 'GDSL' lipolytic enzyme family.</text>
</comment>
<sequence>MKEIFAYGLMAVILLSCNQKDTLCIYMVGDSTMSVKKPEVAPETGWGMVLSAFFDDAVIIKNHAKNGRSTKSFIVEGRWINVLDSLTQGDFVLIQFGHNDQKHNSPERYTKPYGDYYRNLKKFVVESRQKGATPILLTSIVRRKFSEDGQLIDTHGDYPKAMRKVAENLNVGLVDLQKLTHHLVDSLGSEKSKVLYVWTKNSDLFPEGRQDDTHLSVQGAEKVAALAVQELRKLIGDLKQHIVNHP</sequence>
<evidence type="ECO:0000256" key="1">
    <source>
        <dbReference type="ARBA" id="ARBA00008668"/>
    </source>
</evidence>
<dbReference type="Proteomes" id="UP000019402">
    <property type="component" value="Unassembled WGS sequence"/>
</dbReference>
<dbReference type="CDD" id="cd01821">
    <property type="entry name" value="Rhamnogalacturan_acetylesterase_like"/>
    <property type="match status" value="1"/>
</dbReference>
<dbReference type="InterPro" id="IPR037459">
    <property type="entry name" value="RhgT-like"/>
</dbReference>
<feature type="domain" description="SGNH hydrolase-type esterase" evidence="3">
    <location>
        <begin position="28"/>
        <end position="221"/>
    </location>
</feature>
<dbReference type="OrthoDB" id="9804686at2"/>
<dbReference type="AlphaFoldDB" id="W7Y7W9"/>
<dbReference type="InterPro" id="IPR013830">
    <property type="entry name" value="SGNH_hydro"/>
</dbReference>
<reference evidence="4 5" key="1">
    <citation type="journal article" date="2014" name="Genome Announc.">
        <title>Draft Genome Sequence of Cytophaga fermentans JCM 21142T, a Facultative Anaerobe Isolated from Marine Mud.</title>
        <authorList>
            <person name="Starns D."/>
            <person name="Oshima K."/>
            <person name="Suda W."/>
            <person name="Iino T."/>
            <person name="Yuki M."/>
            <person name="Inoue J."/>
            <person name="Kitamura K."/>
            <person name="Iida T."/>
            <person name="Darby A."/>
            <person name="Hattori M."/>
            <person name="Ohkuma M."/>
        </authorList>
    </citation>
    <scope>NUCLEOTIDE SEQUENCE [LARGE SCALE GENOMIC DNA]</scope>
    <source>
        <strain evidence="4 5">JCM 21142</strain>
    </source>
</reference>
<dbReference type="SUPFAM" id="SSF52266">
    <property type="entry name" value="SGNH hydrolase"/>
    <property type="match status" value="1"/>
</dbReference>
<evidence type="ECO:0000256" key="2">
    <source>
        <dbReference type="ARBA" id="ARBA00022801"/>
    </source>
</evidence>